<evidence type="ECO:0000259" key="1">
    <source>
        <dbReference type="Pfam" id="PF12645"/>
    </source>
</evidence>
<dbReference type="SUPFAM" id="SSF88946">
    <property type="entry name" value="Sigma2 domain of RNA polymerase sigma factors"/>
    <property type="match status" value="1"/>
</dbReference>
<dbReference type="GO" id="GO:0003700">
    <property type="term" value="F:DNA-binding transcription factor activity"/>
    <property type="evidence" value="ECO:0007669"/>
    <property type="project" value="InterPro"/>
</dbReference>
<sequence>MDYEQIEDLVIAAKSGDLTAKEMLMVGFTPFIKKLYRTSMLYLYEREDLENECYKTLFKCIFYYNCDNHSFVAYTTNAIKHNINNLIKLRFKRLISEGNKTLIMDEIFVNHLAEDNPHFEDQTYIRSYNSNTQDFVNEISDCDKELINFVFYDKKRIKEHSPFKNIALKYPKKIMYTHEIGHFLN</sequence>
<keyword evidence="3" id="KW-1185">Reference proteome</keyword>
<gene>
    <name evidence="2" type="ORF">CFOLD11_09070</name>
</gene>
<evidence type="ECO:0000313" key="2">
    <source>
        <dbReference type="EMBL" id="GKU24081.1"/>
    </source>
</evidence>
<dbReference type="InterPro" id="IPR013325">
    <property type="entry name" value="RNA_pol_sigma_r2"/>
</dbReference>
<dbReference type="RefSeq" id="WP_261851102.1">
    <property type="nucleotide sequence ID" value="NZ_BQXY01000001.1"/>
</dbReference>
<reference evidence="2" key="1">
    <citation type="journal article" date="2023" name="Int. J. Syst. Evol. Microbiol.">
        <title>&lt;i&gt;Clostridium folliculivorans&lt;/i&gt; sp. nov., isolated from soil samples of an organic paddy in Japan.</title>
        <authorList>
            <person name="Tazawa J."/>
            <person name="Kobayashi H."/>
            <person name="Tanizawa Y."/>
            <person name="Uchino A."/>
            <person name="Tanaka F."/>
            <person name="Urashima Y."/>
            <person name="Miura S."/>
            <person name="Sakamoto M."/>
            <person name="Ohkuma M."/>
            <person name="Tohno M."/>
        </authorList>
    </citation>
    <scope>NUCLEOTIDE SEQUENCE</scope>
    <source>
        <strain evidence="2">D1-1</strain>
    </source>
</reference>
<organism evidence="2 3">
    <name type="scientific">Clostridium folliculivorans</name>
    <dbReference type="NCBI Taxonomy" id="2886038"/>
    <lineage>
        <taxon>Bacteria</taxon>
        <taxon>Bacillati</taxon>
        <taxon>Bacillota</taxon>
        <taxon>Clostridia</taxon>
        <taxon>Eubacteriales</taxon>
        <taxon>Clostridiaceae</taxon>
        <taxon>Clostridium</taxon>
    </lineage>
</organism>
<feature type="domain" description="Helix-turn-helix conjugative transposon-like" evidence="1">
    <location>
        <begin position="8"/>
        <end position="64"/>
    </location>
</feature>
<evidence type="ECO:0000313" key="3">
    <source>
        <dbReference type="Proteomes" id="UP001057868"/>
    </source>
</evidence>
<proteinExistence type="predicted"/>
<dbReference type="Proteomes" id="UP001057868">
    <property type="component" value="Unassembled WGS sequence"/>
</dbReference>
<dbReference type="EMBL" id="BQXY01000001">
    <property type="protein sequence ID" value="GKU24081.1"/>
    <property type="molecule type" value="Genomic_DNA"/>
</dbReference>
<accession>A0A9W5XZU4</accession>
<dbReference type="GO" id="GO:0006352">
    <property type="term" value="P:DNA-templated transcription initiation"/>
    <property type="evidence" value="ECO:0007669"/>
    <property type="project" value="InterPro"/>
</dbReference>
<dbReference type="AlphaFoldDB" id="A0A9W5XZU4"/>
<name>A0A9W5XZU4_9CLOT</name>
<dbReference type="InterPro" id="IPR024760">
    <property type="entry name" value="HTH_dom_conjug_TS-like"/>
</dbReference>
<comment type="caution">
    <text evidence="2">The sequence shown here is derived from an EMBL/GenBank/DDBJ whole genome shotgun (WGS) entry which is preliminary data.</text>
</comment>
<protein>
    <recommendedName>
        <fullName evidence="1">Helix-turn-helix conjugative transposon-like domain-containing protein</fullName>
    </recommendedName>
</protein>
<dbReference type="Pfam" id="PF12645">
    <property type="entry name" value="HTH_16"/>
    <property type="match status" value="1"/>
</dbReference>